<dbReference type="AlphaFoldDB" id="A0A9X4ARI0"/>
<dbReference type="RefSeq" id="WP_272419742.1">
    <property type="nucleotide sequence ID" value="NZ_JAGTJJ010000004.1"/>
</dbReference>
<proteinExistence type="predicted"/>
<evidence type="ECO:0000313" key="4">
    <source>
        <dbReference type="Proteomes" id="UP001151081"/>
    </source>
</evidence>
<dbReference type="PROSITE" id="PS50943">
    <property type="entry name" value="HTH_CROC1"/>
    <property type="match status" value="1"/>
</dbReference>
<protein>
    <submittedName>
        <fullName evidence="3">Helix-turn-helix transcriptional regulator</fullName>
    </submittedName>
</protein>
<organism evidence="3 4">
    <name type="scientific">Polyangium jinanense</name>
    <dbReference type="NCBI Taxonomy" id="2829994"/>
    <lineage>
        <taxon>Bacteria</taxon>
        <taxon>Pseudomonadati</taxon>
        <taxon>Myxococcota</taxon>
        <taxon>Polyangia</taxon>
        <taxon>Polyangiales</taxon>
        <taxon>Polyangiaceae</taxon>
        <taxon>Polyangium</taxon>
    </lineage>
</organism>
<evidence type="ECO:0000259" key="2">
    <source>
        <dbReference type="PROSITE" id="PS50943"/>
    </source>
</evidence>
<dbReference type="InterPro" id="IPR001387">
    <property type="entry name" value="Cro/C1-type_HTH"/>
</dbReference>
<gene>
    <name evidence="3" type="ORF">KEG57_13165</name>
</gene>
<dbReference type="GO" id="GO:0005829">
    <property type="term" value="C:cytosol"/>
    <property type="evidence" value="ECO:0007669"/>
    <property type="project" value="TreeGrafter"/>
</dbReference>
<keyword evidence="4" id="KW-1185">Reference proteome</keyword>
<accession>A0A9X4ARI0</accession>
<dbReference type="SMART" id="SM00530">
    <property type="entry name" value="HTH_XRE"/>
    <property type="match status" value="1"/>
</dbReference>
<dbReference type="Pfam" id="PF01381">
    <property type="entry name" value="HTH_3"/>
    <property type="match status" value="1"/>
</dbReference>
<dbReference type="CDD" id="cd00093">
    <property type="entry name" value="HTH_XRE"/>
    <property type="match status" value="1"/>
</dbReference>
<name>A0A9X4ARI0_9BACT</name>
<evidence type="ECO:0000256" key="1">
    <source>
        <dbReference type="ARBA" id="ARBA00023125"/>
    </source>
</evidence>
<dbReference type="EMBL" id="JAGTJJ010000004">
    <property type="protein sequence ID" value="MDC3981456.1"/>
    <property type="molecule type" value="Genomic_DNA"/>
</dbReference>
<sequence>MPRRNTPDPISAKIGARIRLLRAERVMTLVELADASGLNKGHLSSIEQGLVRINFETLVLIAKALRVQPMILVTFPDEHPMARMVERWRKLSPDALARELAEVRETLKRMRN</sequence>
<dbReference type="PANTHER" id="PTHR46797">
    <property type="entry name" value="HTH-TYPE TRANSCRIPTIONAL REGULATOR"/>
    <property type="match status" value="1"/>
</dbReference>
<dbReference type="GO" id="GO:0003700">
    <property type="term" value="F:DNA-binding transcription factor activity"/>
    <property type="evidence" value="ECO:0007669"/>
    <property type="project" value="TreeGrafter"/>
</dbReference>
<dbReference type="InterPro" id="IPR010982">
    <property type="entry name" value="Lambda_DNA-bd_dom_sf"/>
</dbReference>
<evidence type="ECO:0000313" key="3">
    <source>
        <dbReference type="EMBL" id="MDC3981456.1"/>
    </source>
</evidence>
<feature type="domain" description="HTH cro/C1-type" evidence="2">
    <location>
        <begin position="18"/>
        <end position="73"/>
    </location>
</feature>
<dbReference type="Gene3D" id="1.10.260.40">
    <property type="entry name" value="lambda repressor-like DNA-binding domains"/>
    <property type="match status" value="1"/>
</dbReference>
<dbReference type="GO" id="GO:0003677">
    <property type="term" value="F:DNA binding"/>
    <property type="evidence" value="ECO:0007669"/>
    <property type="project" value="UniProtKB-KW"/>
</dbReference>
<keyword evidence="1" id="KW-0238">DNA-binding</keyword>
<reference evidence="3 4" key="1">
    <citation type="submission" date="2021-04" db="EMBL/GenBank/DDBJ databases">
        <title>Genome analysis of Polyangium sp.</title>
        <authorList>
            <person name="Li Y."/>
            <person name="Wang J."/>
        </authorList>
    </citation>
    <scope>NUCLEOTIDE SEQUENCE [LARGE SCALE GENOMIC DNA]</scope>
    <source>
        <strain evidence="3 4">SDU14</strain>
    </source>
</reference>
<dbReference type="Proteomes" id="UP001151081">
    <property type="component" value="Unassembled WGS sequence"/>
</dbReference>
<dbReference type="PANTHER" id="PTHR46797:SF1">
    <property type="entry name" value="METHYLPHOSPHONATE SYNTHASE"/>
    <property type="match status" value="1"/>
</dbReference>
<comment type="caution">
    <text evidence="3">The sequence shown here is derived from an EMBL/GenBank/DDBJ whole genome shotgun (WGS) entry which is preliminary data.</text>
</comment>
<dbReference type="SUPFAM" id="SSF47413">
    <property type="entry name" value="lambda repressor-like DNA-binding domains"/>
    <property type="match status" value="1"/>
</dbReference>
<dbReference type="InterPro" id="IPR050807">
    <property type="entry name" value="TransReg_Diox_bact_type"/>
</dbReference>